<dbReference type="NCBIfam" id="TIGR01529">
    <property type="entry name" value="argR_whole"/>
    <property type="match status" value="1"/>
</dbReference>
<dbReference type="Pfam" id="PF01316">
    <property type="entry name" value="Arg_repressor"/>
    <property type="match status" value="1"/>
</dbReference>
<gene>
    <name evidence="8" type="primary">argR</name>
    <name evidence="12" type="ORF">SAMN04489714_1266</name>
</gene>
<comment type="function">
    <text evidence="8">Regulates arginine biosynthesis genes.</text>
</comment>
<sequence length="172" mass="18366">MTDHAGPDTQGIPSSRTARRGAIVDILADQQISSQKELREALAVLGIETTQATLSRDLVEMHATKIRTASGKQIYSVPDLDGEQTRRGEESLARLERWAQDLLVAVDTAGTFLVVRTPVGAANLLGSAIDTARLEGVVGTVAGDDTIFVACRSTEDAVELQSTLIALVEPRQ</sequence>
<dbReference type="SUPFAM" id="SSF46785">
    <property type="entry name" value="Winged helix' DNA-binding domain"/>
    <property type="match status" value="1"/>
</dbReference>
<dbReference type="EMBL" id="LT629792">
    <property type="protein sequence ID" value="SDT96320.1"/>
    <property type="molecule type" value="Genomic_DNA"/>
</dbReference>
<comment type="pathway">
    <text evidence="8">Amino-acid biosynthesis; L-arginine biosynthesis [regulation].</text>
</comment>
<feature type="domain" description="Arginine repressor C-terminal" evidence="11">
    <location>
        <begin position="100"/>
        <end position="164"/>
    </location>
</feature>
<protein>
    <recommendedName>
        <fullName evidence="8 9">Arginine repressor</fullName>
    </recommendedName>
</protein>
<name>A0ABY0V860_9ACTO</name>
<reference evidence="12 13" key="1">
    <citation type="submission" date="2016-10" db="EMBL/GenBank/DDBJ databases">
        <authorList>
            <person name="Varghese N."/>
            <person name="Submissions S."/>
        </authorList>
    </citation>
    <scope>NUCLEOTIDE SEQUENCE [LARGE SCALE GENOMIC DNA]</scope>
    <source>
        <strain evidence="12 13">DSM 9169</strain>
    </source>
</reference>
<dbReference type="Gene3D" id="3.30.1360.40">
    <property type="match status" value="1"/>
</dbReference>
<evidence type="ECO:0000259" key="10">
    <source>
        <dbReference type="Pfam" id="PF01316"/>
    </source>
</evidence>
<dbReference type="PRINTS" id="PR01467">
    <property type="entry name" value="ARGREPRESSOR"/>
</dbReference>
<dbReference type="InterPro" id="IPR001669">
    <property type="entry name" value="Arg_repress"/>
</dbReference>
<keyword evidence="3 8" id="KW-0963">Cytoplasm</keyword>
<dbReference type="InterPro" id="IPR020900">
    <property type="entry name" value="Arg_repress_DNA-bd"/>
</dbReference>
<dbReference type="Gene3D" id="1.10.10.10">
    <property type="entry name" value="Winged helix-like DNA-binding domain superfamily/Winged helix DNA-binding domain"/>
    <property type="match status" value="1"/>
</dbReference>
<evidence type="ECO:0000256" key="7">
    <source>
        <dbReference type="ARBA" id="ARBA00023163"/>
    </source>
</evidence>
<dbReference type="PANTHER" id="PTHR34471">
    <property type="entry name" value="ARGININE REPRESSOR"/>
    <property type="match status" value="1"/>
</dbReference>
<evidence type="ECO:0000256" key="6">
    <source>
        <dbReference type="ARBA" id="ARBA00023125"/>
    </source>
</evidence>
<accession>A0ABY0V860</accession>
<evidence type="ECO:0000313" key="13">
    <source>
        <dbReference type="Proteomes" id="UP000198976"/>
    </source>
</evidence>
<keyword evidence="8" id="KW-0055">Arginine biosynthesis</keyword>
<keyword evidence="8" id="KW-0028">Amino-acid biosynthesis</keyword>
<comment type="subcellular location">
    <subcellularLocation>
        <location evidence="1 8">Cytoplasm</location>
    </subcellularLocation>
</comment>
<evidence type="ECO:0000256" key="8">
    <source>
        <dbReference type="HAMAP-Rule" id="MF_00173"/>
    </source>
</evidence>
<dbReference type="InterPro" id="IPR036390">
    <property type="entry name" value="WH_DNA-bd_sf"/>
</dbReference>
<keyword evidence="6 8" id="KW-0238">DNA-binding</keyword>
<keyword evidence="7 8" id="KW-0804">Transcription</keyword>
<dbReference type="Pfam" id="PF02863">
    <property type="entry name" value="Arg_repressor_C"/>
    <property type="match status" value="1"/>
</dbReference>
<organism evidence="12 13">
    <name type="scientific">Schaalia radingae</name>
    <dbReference type="NCBI Taxonomy" id="131110"/>
    <lineage>
        <taxon>Bacteria</taxon>
        <taxon>Bacillati</taxon>
        <taxon>Actinomycetota</taxon>
        <taxon>Actinomycetes</taxon>
        <taxon>Actinomycetales</taxon>
        <taxon>Actinomycetaceae</taxon>
        <taxon>Schaalia</taxon>
    </lineage>
</organism>
<dbReference type="InterPro" id="IPR036251">
    <property type="entry name" value="Arg_repress_C_sf"/>
</dbReference>
<keyword evidence="4 8" id="KW-0678">Repressor</keyword>
<dbReference type="InterPro" id="IPR036388">
    <property type="entry name" value="WH-like_DNA-bd_sf"/>
</dbReference>
<dbReference type="PANTHER" id="PTHR34471:SF1">
    <property type="entry name" value="ARGININE REPRESSOR"/>
    <property type="match status" value="1"/>
</dbReference>
<dbReference type="HAMAP" id="MF_00173">
    <property type="entry name" value="Arg_repressor"/>
    <property type="match status" value="1"/>
</dbReference>
<comment type="similarity">
    <text evidence="2 8">Belongs to the ArgR family.</text>
</comment>
<dbReference type="SUPFAM" id="SSF55252">
    <property type="entry name" value="C-terminal domain of arginine repressor"/>
    <property type="match status" value="1"/>
</dbReference>
<evidence type="ECO:0000256" key="9">
    <source>
        <dbReference type="NCBIfam" id="TIGR01529"/>
    </source>
</evidence>
<proteinExistence type="inferred from homology"/>
<evidence type="ECO:0000256" key="2">
    <source>
        <dbReference type="ARBA" id="ARBA00008316"/>
    </source>
</evidence>
<evidence type="ECO:0000256" key="4">
    <source>
        <dbReference type="ARBA" id="ARBA00022491"/>
    </source>
</evidence>
<dbReference type="Proteomes" id="UP000198976">
    <property type="component" value="Chromosome I"/>
</dbReference>
<dbReference type="InterPro" id="IPR020899">
    <property type="entry name" value="Arg_repress_C"/>
</dbReference>
<evidence type="ECO:0000256" key="1">
    <source>
        <dbReference type="ARBA" id="ARBA00004496"/>
    </source>
</evidence>
<evidence type="ECO:0000256" key="3">
    <source>
        <dbReference type="ARBA" id="ARBA00022490"/>
    </source>
</evidence>
<keyword evidence="5 8" id="KW-0805">Transcription regulation</keyword>
<evidence type="ECO:0000259" key="11">
    <source>
        <dbReference type="Pfam" id="PF02863"/>
    </source>
</evidence>
<evidence type="ECO:0000256" key="5">
    <source>
        <dbReference type="ARBA" id="ARBA00023015"/>
    </source>
</evidence>
<dbReference type="RefSeq" id="WP_058236925.1">
    <property type="nucleotide sequence ID" value="NZ_LT629792.1"/>
</dbReference>
<evidence type="ECO:0000313" key="12">
    <source>
        <dbReference type="EMBL" id="SDT96320.1"/>
    </source>
</evidence>
<keyword evidence="13" id="KW-1185">Reference proteome</keyword>
<feature type="domain" description="Arginine repressor DNA-binding" evidence="10">
    <location>
        <begin position="15"/>
        <end position="80"/>
    </location>
</feature>